<name>A0A2S6GJM8_9PSEU</name>
<protein>
    <submittedName>
        <fullName evidence="1">Uncharacterized protein</fullName>
    </submittedName>
</protein>
<sequence length="92" mass="9465">MLLAASLTVFAVALPLLHTPTCTTIRLPATTALGRVTALLVAIARALAFCTKAGAAATAIPGSPSVSMTSATTALIATRPRRARRSLINRPR</sequence>
<keyword evidence="2" id="KW-1185">Reference proteome</keyword>
<dbReference type="AlphaFoldDB" id="A0A2S6GJM8"/>
<organism evidence="1 2">
    <name type="scientific">Actinokineospora auranticolor</name>
    <dbReference type="NCBI Taxonomy" id="155976"/>
    <lineage>
        <taxon>Bacteria</taxon>
        <taxon>Bacillati</taxon>
        <taxon>Actinomycetota</taxon>
        <taxon>Actinomycetes</taxon>
        <taxon>Pseudonocardiales</taxon>
        <taxon>Pseudonocardiaceae</taxon>
        <taxon>Actinokineospora</taxon>
    </lineage>
</organism>
<evidence type="ECO:0000313" key="1">
    <source>
        <dbReference type="EMBL" id="PPK65356.1"/>
    </source>
</evidence>
<reference evidence="1 2" key="1">
    <citation type="submission" date="2018-02" db="EMBL/GenBank/DDBJ databases">
        <title>Genomic Encyclopedia of Archaeal and Bacterial Type Strains, Phase II (KMG-II): from individual species to whole genera.</title>
        <authorList>
            <person name="Goeker M."/>
        </authorList>
    </citation>
    <scope>NUCLEOTIDE SEQUENCE [LARGE SCALE GENOMIC DNA]</scope>
    <source>
        <strain evidence="1 2">YU 961-1</strain>
    </source>
</reference>
<dbReference type="EMBL" id="PTIX01000014">
    <property type="protein sequence ID" value="PPK65356.1"/>
    <property type="molecule type" value="Genomic_DNA"/>
</dbReference>
<evidence type="ECO:0000313" key="2">
    <source>
        <dbReference type="Proteomes" id="UP000239203"/>
    </source>
</evidence>
<comment type="caution">
    <text evidence="1">The sequence shown here is derived from an EMBL/GenBank/DDBJ whole genome shotgun (WGS) entry which is preliminary data.</text>
</comment>
<proteinExistence type="predicted"/>
<gene>
    <name evidence="1" type="ORF">CLV40_1148</name>
</gene>
<accession>A0A2S6GJM8</accession>
<dbReference type="Proteomes" id="UP000239203">
    <property type="component" value="Unassembled WGS sequence"/>
</dbReference>